<evidence type="ECO:0000313" key="6">
    <source>
        <dbReference type="Proteomes" id="UP000509568"/>
    </source>
</evidence>
<dbReference type="InterPro" id="IPR016032">
    <property type="entry name" value="Sig_transdc_resp-reg_C-effctor"/>
</dbReference>
<dbReference type="InterPro" id="IPR036388">
    <property type="entry name" value="WH-like_DNA-bd_sf"/>
</dbReference>
<organism evidence="5 6">
    <name type="scientific">Pseudomonas eucalypticola</name>
    <dbReference type="NCBI Taxonomy" id="2599595"/>
    <lineage>
        <taxon>Bacteria</taxon>
        <taxon>Pseudomonadati</taxon>
        <taxon>Pseudomonadota</taxon>
        <taxon>Gammaproteobacteria</taxon>
        <taxon>Pseudomonadales</taxon>
        <taxon>Pseudomonadaceae</taxon>
        <taxon>Pseudomonas</taxon>
    </lineage>
</organism>
<dbReference type="Proteomes" id="UP000509568">
    <property type="component" value="Chromosome"/>
</dbReference>
<dbReference type="Gene3D" id="3.30.450.80">
    <property type="entry name" value="Transcription factor LuxR-like, autoinducer-binding domain"/>
    <property type="match status" value="1"/>
</dbReference>
<dbReference type="GO" id="GO:0003677">
    <property type="term" value="F:DNA binding"/>
    <property type="evidence" value="ECO:0007669"/>
    <property type="project" value="UniProtKB-KW"/>
</dbReference>
<evidence type="ECO:0000256" key="3">
    <source>
        <dbReference type="ARBA" id="ARBA00023163"/>
    </source>
</evidence>
<dbReference type="CDD" id="cd06170">
    <property type="entry name" value="LuxR_C_like"/>
    <property type="match status" value="1"/>
</dbReference>
<keyword evidence="3" id="KW-0804">Transcription</keyword>
<gene>
    <name evidence="5" type="ORF">HWQ56_24810</name>
</gene>
<accession>A0A7D5H6E5</accession>
<dbReference type="PRINTS" id="PR00038">
    <property type="entry name" value="HTHLUXR"/>
</dbReference>
<dbReference type="RefSeq" id="WP_158153819.1">
    <property type="nucleotide sequence ID" value="NZ_CP056030.1"/>
</dbReference>
<dbReference type="SUPFAM" id="SSF46894">
    <property type="entry name" value="C-terminal effector domain of the bipartite response regulators"/>
    <property type="match status" value="1"/>
</dbReference>
<reference evidence="5 6" key="1">
    <citation type="submission" date="2020-06" db="EMBL/GenBank/DDBJ databases">
        <title>Pseudomonas eucalypticola sp. nov., an endophyte of Eucalyptus dunnii leaves with biocontrol ability of eucalyptus leaf blight.</title>
        <authorList>
            <person name="Liu Y."/>
            <person name="Song Z."/>
            <person name="Zeng H."/>
            <person name="Lu M."/>
            <person name="Wang X."/>
            <person name="Lian X."/>
            <person name="Zhang Q."/>
        </authorList>
    </citation>
    <scope>NUCLEOTIDE SEQUENCE [LARGE SCALE GENOMIC DNA]</scope>
    <source>
        <strain evidence="5 6">NP-1</strain>
    </source>
</reference>
<dbReference type="Pfam" id="PF00196">
    <property type="entry name" value="GerE"/>
    <property type="match status" value="1"/>
</dbReference>
<dbReference type="PROSITE" id="PS50043">
    <property type="entry name" value="HTH_LUXR_2"/>
    <property type="match status" value="1"/>
</dbReference>
<dbReference type="Pfam" id="PF03472">
    <property type="entry name" value="Autoind_bind"/>
    <property type="match status" value="1"/>
</dbReference>
<keyword evidence="6" id="KW-1185">Reference proteome</keyword>
<feature type="domain" description="HTH luxR-type" evidence="4">
    <location>
        <begin position="184"/>
        <end position="249"/>
    </location>
</feature>
<dbReference type="SMART" id="SM00421">
    <property type="entry name" value="HTH_LUXR"/>
    <property type="match status" value="1"/>
</dbReference>
<dbReference type="InterPro" id="IPR000792">
    <property type="entry name" value="Tscrpt_reg_LuxR_C"/>
</dbReference>
<evidence type="ECO:0000256" key="2">
    <source>
        <dbReference type="ARBA" id="ARBA00023125"/>
    </source>
</evidence>
<dbReference type="InterPro" id="IPR005143">
    <property type="entry name" value="TF_LuxR_autoind-bd_dom"/>
</dbReference>
<sequence>MESRVLNRTVNHGRLLESSLLAEFALLAGRAHQRGWELRLRAVMKRMSYRYYSLSFGPTKGGAPARPLNNFPRSWQEHYEAQHYQEMDPIVRHCRQHLKPLFWERAQRRARGRSREFWEACGAHGMRNGVSIPLRDRAWVGALSVAHSVDDGERPAGADDDDLGVLFMLVPYLIEGLQRRVAIERSPESCLTHKEAECLGWASVGKTSWEIGRIIGCAERTVDFHIANAGHKLGSTNRGHAIGIAVSQGLISF</sequence>
<keyword evidence="2" id="KW-0238">DNA-binding</keyword>
<dbReference type="PROSITE" id="PS00622">
    <property type="entry name" value="HTH_LUXR_1"/>
    <property type="match status" value="1"/>
</dbReference>
<dbReference type="InterPro" id="IPR036693">
    <property type="entry name" value="TF_LuxR_autoind-bd_dom_sf"/>
</dbReference>
<dbReference type="PANTHER" id="PTHR44688">
    <property type="entry name" value="DNA-BINDING TRANSCRIPTIONAL ACTIVATOR DEVR_DOSR"/>
    <property type="match status" value="1"/>
</dbReference>
<protein>
    <submittedName>
        <fullName evidence="5">LuxR family transcriptional regulator</fullName>
    </submittedName>
</protein>
<dbReference type="Gene3D" id="1.10.10.10">
    <property type="entry name" value="Winged helix-like DNA-binding domain superfamily/Winged helix DNA-binding domain"/>
    <property type="match status" value="1"/>
</dbReference>
<evidence type="ECO:0000259" key="4">
    <source>
        <dbReference type="PROSITE" id="PS50043"/>
    </source>
</evidence>
<proteinExistence type="predicted"/>
<dbReference type="PANTHER" id="PTHR44688:SF16">
    <property type="entry name" value="DNA-BINDING TRANSCRIPTIONAL ACTIVATOR DEVR_DOSR"/>
    <property type="match status" value="1"/>
</dbReference>
<evidence type="ECO:0000313" key="5">
    <source>
        <dbReference type="EMBL" id="QKZ06822.1"/>
    </source>
</evidence>
<dbReference type="SUPFAM" id="SSF75516">
    <property type="entry name" value="Pheromone-binding domain of LuxR-like quorum-sensing transcription factors"/>
    <property type="match status" value="1"/>
</dbReference>
<dbReference type="EMBL" id="CP056030">
    <property type="protein sequence ID" value="QKZ06822.1"/>
    <property type="molecule type" value="Genomic_DNA"/>
</dbReference>
<dbReference type="GO" id="GO:0006355">
    <property type="term" value="P:regulation of DNA-templated transcription"/>
    <property type="evidence" value="ECO:0007669"/>
    <property type="project" value="InterPro"/>
</dbReference>
<evidence type="ECO:0000256" key="1">
    <source>
        <dbReference type="ARBA" id="ARBA00023015"/>
    </source>
</evidence>
<dbReference type="AlphaFoldDB" id="A0A7D5H6E5"/>
<keyword evidence="1" id="KW-0805">Transcription regulation</keyword>
<dbReference type="KEGG" id="pez:HWQ56_24810"/>
<name>A0A7D5H6E5_9PSED</name>